<keyword evidence="3" id="KW-1185">Reference proteome</keyword>
<evidence type="ECO:0000256" key="1">
    <source>
        <dbReference type="SAM" id="MobiDB-lite"/>
    </source>
</evidence>
<evidence type="ECO:0000313" key="3">
    <source>
        <dbReference type="Proteomes" id="UP000479710"/>
    </source>
</evidence>
<dbReference type="Proteomes" id="UP000479710">
    <property type="component" value="Unassembled WGS sequence"/>
</dbReference>
<dbReference type="EMBL" id="SPHZ02000007">
    <property type="protein sequence ID" value="KAF0907944.1"/>
    <property type="molecule type" value="Genomic_DNA"/>
</dbReference>
<sequence length="85" mass="8621">MEQGRRRGLHGMAAGARTSPATAGVNTAEGNEDQRDAWRRGGSFVGLALGDDTERGRMAAATASGAKVLTGDGPGHRDGDAGGDR</sequence>
<accession>A0A6G1D721</accession>
<reference evidence="2 3" key="1">
    <citation type="submission" date="2019-11" db="EMBL/GenBank/DDBJ databases">
        <title>Whole genome sequence of Oryza granulata.</title>
        <authorList>
            <person name="Li W."/>
        </authorList>
    </citation>
    <scope>NUCLEOTIDE SEQUENCE [LARGE SCALE GENOMIC DNA]</scope>
    <source>
        <strain evidence="3">cv. Menghai</strain>
        <tissue evidence="2">Leaf</tissue>
    </source>
</reference>
<feature type="compositionally biased region" description="Polar residues" evidence="1">
    <location>
        <begin position="19"/>
        <end position="29"/>
    </location>
</feature>
<organism evidence="2 3">
    <name type="scientific">Oryza meyeriana var. granulata</name>
    <dbReference type="NCBI Taxonomy" id="110450"/>
    <lineage>
        <taxon>Eukaryota</taxon>
        <taxon>Viridiplantae</taxon>
        <taxon>Streptophyta</taxon>
        <taxon>Embryophyta</taxon>
        <taxon>Tracheophyta</taxon>
        <taxon>Spermatophyta</taxon>
        <taxon>Magnoliopsida</taxon>
        <taxon>Liliopsida</taxon>
        <taxon>Poales</taxon>
        <taxon>Poaceae</taxon>
        <taxon>BOP clade</taxon>
        <taxon>Oryzoideae</taxon>
        <taxon>Oryzeae</taxon>
        <taxon>Oryzinae</taxon>
        <taxon>Oryza</taxon>
        <taxon>Oryza meyeriana</taxon>
    </lineage>
</organism>
<comment type="caution">
    <text evidence="2">The sequence shown here is derived from an EMBL/GenBank/DDBJ whole genome shotgun (WGS) entry which is preliminary data.</text>
</comment>
<feature type="region of interest" description="Disordered" evidence="1">
    <location>
        <begin position="59"/>
        <end position="85"/>
    </location>
</feature>
<name>A0A6G1D721_9ORYZ</name>
<protein>
    <submittedName>
        <fullName evidence="2">Uncharacterized protein</fullName>
    </submittedName>
</protein>
<feature type="compositionally biased region" description="Basic and acidic residues" evidence="1">
    <location>
        <begin position="74"/>
        <end position="85"/>
    </location>
</feature>
<evidence type="ECO:0000313" key="2">
    <source>
        <dbReference type="EMBL" id="KAF0907944.1"/>
    </source>
</evidence>
<proteinExistence type="predicted"/>
<dbReference type="AlphaFoldDB" id="A0A6G1D721"/>
<feature type="region of interest" description="Disordered" evidence="1">
    <location>
        <begin position="1"/>
        <end position="37"/>
    </location>
</feature>
<gene>
    <name evidence="2" type="ORF">E2562_022330</name>
</gene>